<proteinExistence type="predicted"/>
<evidence type="ECO:0000313" key="3">
    <source>
        <dbReference type="Proteomes" id="UP000449092"/>
    </source>
</evidence>
<protein>
    <submittedName>
        <fullName evidence="2">Uncharacterized protein</fullName>
    </submittedName>
</protein>
<evidence type="ECO:0000313" key="2">
    <source>
        <dbReference type="EMBL" id="MYE38181.1"/>
    </source>
</evidence>
<dbReference type="Proteomes" id="UP000449092">
    <property type="component" value="Unassembled WGS sequence"/>
</dbReference>
<feature type="region of interest" description="Disordered" evidence="1">
    <location>
        <begin position="84"/>
        <end position="109"/>
    </location>
</feature>
<sequence>MMSEQHEMPQNDYSFGTTRRSLHEWVEHFRSPALNVSPHALEECTLFVDLFGIAFDDDRKIVVTQVRNAIHKLQDDIYRAERAVEDSQRRPLPAKPKARERVSADRAKKREQVAITRSMLEVAVGCASRFRYADALTGDELERVHPPL</sequence>
<name>A0A845DE01_9BACT</name>
<comment type="caution">
    <text evidence="2">The sequence shown here is derived from an EMBL/GenBank/DDBJ whole genome shotgun (WGS) entry which is preliminary data.</text>
</comment>
<reference evidence="2 3" key="1">
    <citation type="submission" date="2019-09" db="EMBL/GenBank/DDBJ databases">
        <title>Characterisation of the sponge microbiome using genome-centric metagenomics.</title>
        <authorList>
            <person name="Engelberts J.P."/>
            <person name="Robbins S.J."/>
            <person name="De Goeij J.M."/>
            <person name="Aranda M."/>
            <person name="Bell S.C."/>
            <person name="Webster N.S."/>
        </authorList>
    </citation>
    <scope>NUCLEOTIDE SEQUENCE [LARGE SCALE GENOMIC DNA]</scope>
    <source>
        <strain evidence="2">SB0662_bin_43</strain>
    </source>
</reference>
<gene>
    <name evidence="2" type="ORF">F4X82_01525</name>
</gene>
<dbReference type="EMBL" id="VXOY01000011">
    <property type="protein sequence ID" value="MYE38181.1"/>
    <property type="molecule type" value="Genomic_DNA"/>
</dbReference>
<feature type="compositionally biased region" description="Basic and acidic residues" evidence="1">
    <location>
        <begin position="97"/>
        <end position="109"/>
    </location>
</feature>
<dbReference type="AlphaFoldDB" id="A0A845DE01"/>
<accession>A0A845DE01</accession>
<organism evidence="2 3">
    <name type="scientific">Candidatus Spechtbacteria bacterium SB0662_bin_43</name>
    <dbReference type="NCBI Taxonomy" id="2604897"/>
    <lineage>
        <taxon>Bacteria</taxon>
        <taxon>Candidatus Spechtiibacteriota</taxon>
    </lineage>
</organism>
<evidence type="ECO:0000256" key="1">
    <source>
        <dbReference type="SAM" id="MobiDB-lite"/>
    </source>
</evidence>